<evidence type="ECO:0000256" key="4">
    <source>
        <dbReference type="ARBA" id="ARBA00022475"/>
    </source>
</evidence>
<keyword evidence="12" id="KW-0902">Two-component regulatory system</keyword>
<dbReference type="Proteomes" id="UP000516369">
    <property type="component" value="Chromosome"/>
</dbReference>
<evidence type="ECO:0000256" key="8">
    <source>
        <dbReference type="ARBA" id="ARBA00022692"/>
    </source>
</evidence>
<feature type="transmembrane region" description="Helical" evidence="17">
    <location>
        <begin position="7"/>
        <end position="24"/>
    </location>
</feature>
<evidence type="ECO:0000256" key="7">
    <source>
        <dbReference type="ARBA" id="ARBA00022679"/>
    </source>
</evidence>
<dbReference type="PANTHER" id="PTHR43047">
    <property type="entry name" value="TWO-COMPONENT HISTIDINE PROTEIN KINASE"/>
    <property type="match status" value="1"/>
</dbReference>
<keyword evidence="10" id="KW-0547">Nucleotide-binding</keyword>
<evidence type="ECO:0000256" key="14">
    <source>
        <dbReference type="PROSITE-ProRule" id="PRU00110"/>
    </source>
</evidence>
<dbReference type="InterPro" id="IPR036641">
    <property type="entry name" value="HPT_dom_sf"/>
</dbReference>
<feature type="domain" description="Response regulatory" evidence="19">
    <location>
        <begin position="406"/>
        <end position="522"/>
    </location>
</feature>
<dbReference type="InterPro" id="IPR003594">
    <property type="entry name" value="HATPase_dom"/>
</dbReference>
<dbReference type="Gene3D" id="3.40.50.2300">
    <property type="match status" value="1"/>
</dbReference>
<keyword evidence="22" id="KW-1185">Reference proteome</keyword>
<dbReference type="InterPro" id="IPR004358">
    <property type="entry name" value="Sig_transdc_His_kin-like_C"/>
</dbReference>
<evidence type="ECO:0000256" key="15">
    <source>
        <dbReference type="PROSITE-ProRule" id="PRU00169"/>
    </source>
</evidence>
<dbReference type="Gene3D" id="1.10.287.130">
    <property type="match status" value="1"/>
</dbReference>
<dbReference type="RefSeq" id="WP_190260373.1">
    <property type="nucleotide sequence ID" value="NZ_CP053923.1"/>
</dbReference>
<evidence type="ECO:0000313" key="22">
    <source>
        <dbReference type="Proteomes" id="UP000516369"/>
    </source>
</evidence>
<dbReference type="GO" id="GO:0000155">
    <property type="term" value="F:phosphorelay sensor kinase activity"/>
    <property type="evidence" value="ECO:0007669"/>
    <property type="project" value="InterPro"/>
</dbReference>
<dbReference type="SUPFAM" id="SSF47384">
    <property type="entry name" value="Homodimeric domain of signal transducing histidine kinase"/>
    <property type="match status" value="1"/>
</dbReference>
<dbReference type="SUPFAM" id="SSF55874">
    <property type="entry name" value="ATPase domain of HSP90 chaperone/DNA topoisomerase II/histidine kinase"/>
    <property type="match status" value="1"/>
</dbReference>
<evidence type="ECO:0000256" key="17">
    <source>
        <dbReference type="SAM" id="Phobius"/>
    </source>
</evidence>
<keyword evidence="9" id="KW-0418">Kinase</keyword>
<dbReference type="Pfam" id="PF00512">
    <property type="entry name" value="HisKA"/>
    <property type="match status" value="1"/>
</dbReference>
<keyword evidence="11 17" id="KW-1133">Transmembrane helix</keyword>
<dbReference type="InterPro" id="IPR036890">
    <property type="entry name" value="HATPase_C_sf"/>
</dbReference>
<dbReference type="PROSITE" id="PS50894">
    <property type="entry name" value="HPT"/>
    <property type="match status" value="1"/>
</dbReference>
<evidence type="ECO:0000256" key="5">
    <source>
        <dbReference type="ARBA" id="ARBA00022519"/>
    </source>
</evidence>
<feature type="transmembrane region" description="Helical" evidence="17">
    <location>
        <begin position="67"/>
        <end position="86"/>
    </location>
</feature>
<keyword evidence="5" id="KW-0997">Cell inner membrane</keyword>
<comment type="subcellular location">
    <subcellularLocation>
        <location evidence="2">Cell inner membrane</location>
        <topology evidence="2">Multi-pass membrane protein</topology>
    </subcellularLocation>
</comment>
<keyword evidence="4" id="KW-1003">Cell membrane</keyword>
<evidence type="ECO:0000259" key="19">
    <source>
        <dbReference type="PROSITE" id="PS50110"/>
    </source>
</evidence>
<evidence type="ECO:0000256" key="6">
    <source>
        <dbReference type="ARBA" id="ARBA00022553"/>
    </source>
</evidence>
<dbReference type="GO" id="GO:0005886">
    <property type="term" value="C:plasma membrane"/>
    <property type="evidence" value="ECO:0007669"/>
    <property type="project" value="UniProtKB-SubCell"/>
</dbReference>
<evidence type="ECO:0000256" key="11">
    <source>
        <dbReference type="ARBA" id="ARBA00022989"/>
    </source>
</evidence>
<dbReference type="SMART" id="SM00387">
    <property type="entry name" value="HATPase_c"/>
    <property type="match status" value="1"/>
</dbReference>
<dbReference type="PROSITE" id="PS50109">
    <property type="entry name" value="HIS_KIN"/>
    <property type="match status" value="1"/>
</dbReference>
<keyword evidence="10" id="KW-0067">ATP-binding</keyword>
<feature type="modified residue" description="4-aspartylphosphate" evidence="15">
    <location>
        <position position="455"/>
    </location>
</feature>
<organism evidence="21 22">
    <name type="scientific">Defluviicoccus vanus</name>
    <dbReference type="NCBI Taxonomy" id="111831"/>
    <lineage>
        <taxon>Bacteria</taxon>
        <taxon>Pseudomonadati</taxon>
        <taxon>Pseudomonadota</taxon>
        <taxon>Alphaproteobacteria</taxon>
        <taxon>Rhodospirillales</taxon>
        <taxon>Rhodospirillaceae</taxon>
        <taxon>Defluviicoccus</taxon>
    </lineage>
</organism>
<feature type="compositionally biased region" description="Basic and acidic residues" evidence="16">
    <location>
        <begin position="553"/>
        <end position="563"/>
    </location>
</feature>
<evidence type="ECO:0000256" key="13">
    <source>
        <dbReference type="ARBA" id="ARBA00023136"/>
    </source>
</evidence>
<dbReference type="AlphaFoldDB" id="A0A7H1N2C5"/>
<dbReference type="CDD" id="cd00082">
    <property type="entry name" value="HisKA"/>
    <property type="match status" value="1"/>
</dbReference>
<dbReference type="PANTHER" id="PTHR43047:SF72">
    <property type="entry name" value="OSMOSENSING HISTIDINE PROTEIN KINASE SLN1"/>
    <property type="match status" value="1"/>
</dbReference>
<dbReference type="CDD" id="cd17546">
    <property type="entry name" value="REC_hyHK_CKI1_RcsC-like"/>
    <property type="match status" value="1"/>
</dbReference>
<dbReference type="Pfam" id="PF00072">
    <property type="entry name" value="Response_reg"/>
    <property type="match status" value="1"/>
</dbReference>
<dbReference type="SUPFAM" id="SSF52172">
    <property type="entry name" value="CheY-like"/>
    <property type="match status" value="1"/>
</dbReference>
<evidence type="ECO:0000313" key="21">
    <source>
        <dbReference type="EMBL" id="QNT69861.1"/>
    </source>
</evidence>
<accession>A0A7H1N2C5</accession>
<protein>
    <recommendedName>
        <fullName evidence="3">histidine kinase</fullName>
        <ecNumber evidence="3">2.7.13.3</ecNumber>
    </recommendedName>
</protein>
<evidence type="ECO:0000256" key="3">
    <source>
        <dbReference type="ARBA" id="ARBA00012438"/>
    </source>
</evidence>
<keyword evidence="7" id="KW-0808">Transferase</keyword>
<sequence>MFARPDGVYLSGVEIAATAFANLLNVSTLQPPQPQLALPVVLLLGLAFGLAAALLPPQTALPSTLMLAFAYALAAQLLFAHPGLWLPIATPMLAQLPLALIGGIGGQLLLARRQQLLLRRAMEAAEAASEAKTEALRMAGHDIRTPVQAMVGYLEQFHATRLDATQQALLARVLAVSDALLGVLNTVLDLAAIDAGKMRIVAEPVDLRRLAQAEIDMLQAQAEGKGLMLTMAIAPEVPATVQTDPLRLRQILTNLLANAIKFTDRGSVALNVGLTGSSVQEAGVSAHPVVPKVVFSVVDTGIGIATEALAELFQPFHRGSGEATQRPGSGLGLSISHRLAVLLGGEITVKSQPGVGSTFRLALPAILPTVATAVAAPWVAPATRSWGLADVATVAPPLQPGSAMGTTLIVEDDPTISGLLQQQMLQLGLQVHLAGDGEAGWQCLQEVTVDLLITDYRMPGIDGPTLIRRVRADARFSCLRIIALTADTTADVADTFIAAGADLVLRKPVTRAELADALRQLEARAPEDDRAALPPLPATAAITDHQVSLPATDRQDGGEHWPDFDPANVLDALGDDPERLKLVIEAFCRQTGTLIGSLVDAQAERDAGGIARLAHRIAGTSLSFGAIRLGETCRALERAARTEVWPSIDPMIDALPQAYAQAAASCRLAVANAGGRCEISPQASSSL</sequence>
<dbReference type="InterPro" id="IPR008207">
    <property type="entry name" value="Sig_transdc_His_kin_Hpt_dom"/>
</dbReference>
<evidence type="ECO:0000259" key="18">
    <source>
        <dbReference type="PROSITE" id="PS50109"/>
    </source>
</evidence>
<dbReference type="Pfam" id="PF02518">
    <property type="entry name" value="HATPase_c"/>
    <property type="match status" value="1"/>
</dbReference>
<feature type="domain" description="Histidine kinase" evidence="18">
    <location>
        <begin position="138"/>
        <end position="367"/>
    </location>
</feature>
<name>A0A7H1N2C5_9PROT</name>
<dbReference type="SMART" id="SM00388">
    <property type="entry name" value="HisKA"/>
    <property type="match status" value="1"/>
</dbReference>
<dbReference type="CDD" id="cd16922">
    <property type="entry name" value="HATPase_EvgS-ArcB-TorS-like"/>
    <property type="match status" value="1"/>
</dbReference>
<evidence type="ECO:0000256" key="16">
    <source>
        <dbReference type="SAM" id="MobiDB-lite"/>
    </source>
</evidence>
<gene>
    <name evidence="21" type="ORF">HQ394_11700</name>
</gene>
<comment type="catalytic activity">
    <reaction evidence="1">
        <text>ATP + protein L-histidine = ADP + protein N-phospho-L-histidine.</text>
        <dbReference type="EC" id="2.7.13.3"/>
    </reaction>
</comment>
<reference evidence="21 22" key="1">
    <citation type="submission" date="2020-05" db="EMBL/GenBank/DDBJ databases">
        <title>Complete closed genome sequence of Defluviicoccus vanus.</title>
        <authorList>
            <person name="Bessarab I."/>
            <person name="Arumugam K."/>
            <person name="Maszenan A.M."/>
            <person name="Seviour R.J."/>
            <person name="Williams R.B."/>
        </authorList>
    </citation>
    <scope>NUCLEOTIDE SEQUENCE [LARGE SCALE GENOMIC DNA]</scope>
    <source>
        <strain evidence="21 22">Ben 114</strain>
    </source>
</reference>
<dbReference type="EC" id="2.7.13.3" evidence="3"/>
<evidence type="ECO:0000259" key="20">
    <source>
        <dbReference type="PROSITE" id="PS50894"/>
    </source>
</evidence>
<keyword evidence="8 17" id="KW-0812">Transmembrane</keyword>
<proteinExistence type="predicted"/>
<dbReference type="Gene3D" id="3.30.565.10">
    <property type="entry name" value="Histidine kinase-like ATPase, C-terminal domain"/>
    <property type="match status" value="1"/>
</dbReference>
<dbReference type="KEGG" id="dvn:HQ394_11700"/>
<keyword evidence="6 15" id="KW-0597">Phosphoprotein</keyword>
<evidence type="ECO:0000256" key="1">
    <source>
        <dbReference type="ARBA" id="ARBA00000085"/>
    </source>
</evidence>
<evidence type="ECO:0000256" key="2">
    <source>
        <dbReference type="ARBA" id="ARBA00004429"/>
    </source>
</evidence>
<keyword evidence="13 17" id="KW-0472">Membrane</keyword>
<feature type="region of interest" description="Disordered" evidence="16">
    <location>
        <begin position="544"/>
        <end position="566"/>
    </location>
</feature>
<dbReference type="PRINTS" id="PR00344">
    <property type="entry name" value="BCTRLSENSOR"/>
</dbReference>
<dbReference type="InterPro" id="IPR005467">
    <property type="entry name" value="His_kinase_dom"/>
</dbReference>
<evidence type="ECO:0000256" key="12">
    <source>
        <dbReference type="ARBA" id="ARBA00023012"/>
    </source>
</evidence>
<dbReference type="EMBL" id="CP053923">
    <property type="protein sequence ID" value="QNT69861.1"/>
    <property type="molecule type" value="Genomic_DNA"/>
</dbReference>
<dbReference type="InterPro" id="IPR001789">
    <property type="entry name" value="Sig_transdc_resp-reg_receiver"/>
</dbReference>
<dbReference type="Gene3D" id="1.20.120.160">
    <property type="entry name" value="HPT domain"/>
    <property type="match status" value="1"/>
</dbReference>
<dbReference type="InterPro" id="IPR011006">
    <property type="entry name" value="CheY-like_superfamily"/>
</dbReference>
<dbReference type="GO" id="GO:0009927">
    <property type="term" value="F:histidine phosphotransfer kinase activity"/>
    <property type="evidence" value="ECO:0007669"/>
    <property type="project" value="TreeGrafter"/>
</dbReference>
<feature type="transmembrane region" description="Helical" evidence="17">
    <location>
        <begin position="36"/>
        <end position="55"/>
    </location>
</feature>
<dbReference type="SUPFAM" id="SSF47226">
    <property type="entry name" value="Histidine-containing phosphotransfer domain, HPT domain"/>
    <property type="match status" value="1"/>
</dbReference>
<dbReference type="SMART" id="SM00448">
    <property type="entry name" value="REC"/>
    <property type="match status" value="1"/>
</dbReference>
<dbReference type="InterPro" id="IPR036097">
    <property type="entry name" value="HisK_dim/P_sf"/>
</dbReference>
<feature type="domain" description="HPt" evidence="20">
    <location>
        <begin position="576"/>
        <end position="669"/>
    </location>
</feature>
<dbReference type="InterPro" id="IPR003661">
    <property type="entry name" value="HisK_dim/P_dom"/>
</dbReference>
<dbReference type="FunFam" id="3.30.565.10:FF:000010">
    <property type="entry name" value="Sensor histidine kinase RcsC"/>
    <property type="match status" value="1"/>
</dbReference>
<evidence type="ECO:0000256" key="9">
    <source>
        <dbReference type="ARBA" id="ARBA00022777"/>
    </source>
</evidence>
<feature type="modified residue" description="Phosphohistidine" evidence="14">
    <location>
        <position position="615"/>
    </location>
</feature>
<dbReference type="Pfam" id="PF01627">
    <property type="entry name" value="Hpt"/>
    <property type="match status" value="1"/>
</dbReference>
<evidence type="ECO:0000256" key="10">
    <source>
        <dbReference type="ARBA" id="ARBA00022840"/>
    </source>
</evidence>
<dbReference type="PROSITE" id="PS50110">
    <property type="entry name" value="RESPONSE_REGULATORY"/>
    <property type="match status" value="1"/>
</dbReference>